<comment type="caution">
    <text evidence="2">The sequence shown here is derived from an EMBL/GenBank/DDBJ whole genome shotgun (WGS) entry which is preliminary data.</text>
</comment>
<protein>
    <submittedName>
        <fullName evidence="2">Uncharacterized protein</fullName>
    </submittedName>
</protein>
<gene>
    <name evidence="2" type="ORF">B0H15DRAFT_415066</name>
</gene>
<name>A0AAD6XYJ6_9AGAR</name>
<organism evidence="2 3">
    <name type="scientific">Mycena belliarum</name>
    <dbReference type="NCBI Taxonomy" id="1033014"/>
    <lineage>
        <taxon>Eukaryota</taxon>
        <taxon>Fungi</taxon>
        <taxon>Dikarya</taxon>
        <taxon>Basidiomycota</taxon>
        <taxon>Agaricomycotina</taxon>
        <taxon>Agaricomycetes</taxon>
        <taxon>Agaricomycetidae</taxon>
        <taxon>Agaricales</taxon>
        <taxon>Marasmiineae</taxon>
        <taxon>Mycenaceae</taxon>
        <taxon>Mycena</taxon>
    </lineage>
</organism>
<keyword evidence="3" id="KW-1185">Reference proteome</keyword>
<feature type="region of interest" description="Disordered" evidence="1">
    <location>
        <begin position="1"/>
        <end position="25"/>
    </location>
</feature>
<reference evidence="2" key="1">
    <citation type="submission" date="2023-03" db="EMBL/GenBank/DDBJ databases">
        <title>Massive genome expansion in bonnet fungi (Mycena s.s.) driven by repeated elements and novel gene families across ecological guilds.</title>
        <authorList>
            <consortium name="Lawrence Berkeley National Laboratory"/>
            <person name="Harder C.B."/>
            <person name="Miyauchi S."/>
            <person name="Viragh M."/>
            <person name="Kuo A."/>
            <person name="Thoen E."/>
            <person name="Andreopoulos B."/>
            <person name="Lu D."/>
            <person name="Skrede I."/>
            <person name="Drula E."/>
            <person name="Henrissat B."/>
            <person name="Morin E."/>
            <person name="Kohler A."/>
            <person name="Barry K."/>
            <person name="LaButti K."/>
            <person name="Morin E."/>
            <person name="Salamov A."/>
            <person name="Lipzen A."/>
            <person name="Mereny Z."/>
            <person name="Hegedus B."/>
            <person name="Baldrian P."/>
            <person name="Stursova M."/>
            <person name="Weitz H."/>
            <person name="Taylor A."/>
            <person name="Grigoriev I.V."/>
            <person name="Nagy L.G."/>
            <person name="Martin F."/>
            <person name="Kauserud H."/>
        </authorList>
    </citation>
    <scope>NUCLEOTIDE SEQUENCE</scope>
    <source>
        <strain evidence="2">CBHHK173m</strain>
    </source>
</reference>
<proteinExistence type="predicted"/>
<evidence type="ECO:0000313" key="2">
    <source>
        <dbReference type="EMBL" id="KAJ7101572.1"/>
    </source>
</evidence>
<dbReference type="Proteomes" id="UP001222325">
    <property type="component" value="Unassembled WGS sequence"/>
</dbReference>
<accession>A0AAD6XYJ6</accession>
<feature type="region of interest" description="Disordered" evidence="1">
    <location>
        <begin position="175"/>
        <end position="197"/>
    </location>
</feature>
<dbReference type="EMBL" id="JARJCN010000004">
    <property type="protein sequence ID" value="KAJ7101572.1"/>
    <property type="molecule type" value="Genomic_DNA"/>
</dbReference>
<dbReference type="AlphaFoldDB" id="A0AAD6XYJ6"/>
<evidence type="ECO:0000313" key="3">
    <source>
        <dbReference type="Proteomes" id="UP001222325"/>
    </source>
</evidence>
<evidence type="ECO:0000256" key="1">
    <source>
        <dbReference type="SAM" id="MobiDB-lite"/>
    </source>
</evidence>
<sequence>MQLVSSPHVSTKNTRKSNQQPASVRRMQGRVLYHPQRNGAVPAVLRRNLYVRPHRSLVAGLASQSVASTPSSSSLGTVSPPIPSSVVVANSNSGCARHLSPEPDARRNHPLFRLVPTSSAAHAVSFELPRLRPQSRLLALCIVALSSIASYHAPEGVPRRRVLCVARGGPSGVPYPARSSVHRAPQQGAHGRMGHRHHRLTRTRYRAICWTSSSRAISVPPFDAMGAGVFSSIRRDIFKQYSSLLSWSISAAQTYRISRTSRALQACTHGPLT</sequence>
<feature type="compositionally biased region" description="Polar residues" evidence="1">
    <location>
        <begin position="1"/>
        <end position="22"/>
    </location>
</feature>